<feature type="region of interest" description="Disordered" evidence="1">
    <location>
        <begin position="1"/>
        <end position="30"/>
    </location>
</feature>
<feature type="compositionally biased region" description="Basic residues" evidence="1">
    <location>
        <begin position="14"/>
        <end position="25"/>
    </location>
</feature>
<comment type="caution">
    <text evidence="2">The sequence shown here is derived from an EMBL/GenBank/DDBJ whole genome shotgun (WGS) entry which is preliminary data.</text>
</comment>
<sequence>MPSLSHVTKCFSSHWRRGRKARKKGYGQQGAKKALTLKVMGTHMMIRICKCHFPSVRTDASRQPP</sequence>
<evidence type="ECO:0000313" key="3">
    <source>
        <dbReference type="Proteomes" id="UP000825935"/>
    </source>
</evidence>
<name>A0A8T2USP2_CERRI</name>
<evidence type="ECO:0000313" key="2">
    <source>
        <dbReference type="EMBL" id="KAH7436615.1"/>
    </source>
</evidence>
<organism evidence="2 3">
    <name type="scientific">Ceratopteris richardii</name>
    <name type="common">Triangle waterfern</name>
    <dbReference type="NCBI Taxonomy" id="49495"/>
    <lineage>
        <taxon>Eukaryota</taxon>
        <taxon>Viridiplantae</taxon>
        <taxon>Streptophyta</taxon>
        <taxon>Embryophyta</taxon>
        <taxon>Tracheophyta</taxon>
        <taxon>Polypodiopsida</taxon>
        <taxon>Polypodiidae</taxon>
        <taxon>Polypodiales</taxon>
        <taxon>Pteridineae</taxon>
        <taxon>Pteridaceae</taxon>
        <taxon>Parkerioideae</taxon>
        <taxon>Ceratopteris</taxon>
    </lineage>
</organism>
<gene>
    <name evidence="2" type="ORF">KP509_05G028000</name>
</gene>
<protein>
    <submittedName>
        <fullName evidence="2">Uncharacterized protein</fullName>
    </submittedName>
</protein>
<keyword evidence="3" id="KW-1185">Reference proteome</keyword>
<dbReference type="Proteomes" id="UP000825935">
    <property type="component" value="Chromosome 5"/>
</dbReference>
<proteinExistence type="predicted"/>
<dbReference type="AlphaFoldDB" id="A0A8T2USP2"/>
<evidence type="ECO:0000256" key="1">
    <source>
        <dbReference type="SAM" id="MobiDB-lite"/>
    </source>
</evidence>
<dbReference type="EMBL" id="CM035410">
    <property type="protein sequence ID" value="KAH7436615.1"/>
    <property type="molecule type" value="Genomic_DNA"/>
</dbReference>
<accession>A0A8T2USP2</accession>
<reference evidence="2" key="1">
    <citation type="submission" date="2021-08" db="EMBL/GenBank/DDBJ databases">
        <title>WGS assembly of Ceratopteris richardii.</title>
        <authorList>
            <person name="Marchant D.B."/>
            <person name="Chen G."/>
            <person name="Jenkins J."/>
            <person name="Shu S."/>
            <person name="Leebens-Mack J."/>
            <person name="Grimwood J."/>
            <person name="Schmutz J."/>
            <person name="Soltis P."/>
            <person name="Soltis D."/>
            <person name="Chen Z.-H."/>
        </authorList>
    </citation>
    <scope>NUCLEOTIDE SEQUENCE</scope>
    <source>
        <strain evidence="2">Whitten #5841</strain>
        <tissue evidence="2">Leaf</tissue>
    </source>
</reference>